<evidence type="ECO:0000313" key="5">
    <source>
        <dbReference type="EMBL" id="CAH1965744.1"/>
    </source>
</evidence>
<dbReference type="GO" id="GO:0034045">
    <property type="term" value="C:phagophore assembly site membrane"/>
    <property type="evidence" value="ECO:0007669"/>
    <property type="project" value="TreeGrafter"/>
</dbReference>
<feature type="compositionally biased region" description="Polar residues" evidence="3">
    <location>
        <begin position="109"/>
        <end position="121"/>
    </location>
</feature>
<evidence type="ECO:0000256" key="2">
    <source>
        <dbReference type="ARBA" id="ARBA00023054"/>
    </source>
</evidence>
<dbReference type="PANTHER" id="PTHR13222">
    <property type="entry name" value="RB1-INDUCIBLE COILED-COIL"/>
    <property type="match status" value="1"/>
</dbReference>
<reference evidence="5" key="1">
    <citation type="submission" date="2022-03" db="EMBL/GenBank/DDBJ databases">
        <authorList>
            <person name="Sayadi A."/>
        </authorList>
    </citation>
    <scope>NUCLEOTIDE SEQUENCE</scope>
</reference>
<dbReference type="AlphaFoldDB" id="A0A9P0K398"/>
<dbReference type="Pfam" id="PF10377">
    <property type="entry name" value="ATG11"/>
    <property type="match status" value="1"/>
</dbReference>
<dbReference type="InterPro" id="IPR019460">
    <property type="entry name" value="Atg11_C"/>
</dbReference>
<organism evidence="5 6">
    <name type="scientific">Acanthoscelides obtectus</name>
    <name type="common">Bean weevil</name>
    <name type="synonym">Bruchus obtectus</name>
    <dbReference type="NCBI Taxonomy" id="200917"/>
    <lineage>
        <taxon>Eukaryota</taxon>
        <taxon>Metazoa</taxon>
        <taxon>Ecdysozoa</taxon>
        <taxon>Arthropoda</taxon>
        <taxon>Hexapoda</taxon>
        <taxon>Insecta</taxon>
        <taxon>Pterygota</taxon>
        <taxon>Neoptera</taxon>
        <taxon>Endopterygota</taxon>
        <taxon>Coleoptera</taxon>
        <taxon>Polyphaga</taxon>
        <taxon>Cucujiformia</taxon>
        <taxon>Chrysomeloidea</taxon>
        <taxon>Chrysomelidae</taxon>
        <taxon>Bruchinae</taxon>
        <taxon>Bruchini</taxon>
        <taxon>Acanthoscelides</taxon>
    </lineage>
</organism>
<dbReference type="GO" id="GO:0019901">
    <property type="term" value="F:protein kinase binding"/>
    <property type="evidence" value="ECO:0007669"/>
    <property type="project" value="TreeGrafter"/>
</dbReference>
<sequence length="296" mass="33055">MSTSVSSSRPTIRASVNQCLIGDLVLVVWDPNHQSFRIAQENRHMYFLNTESLDALGLAVVDGTPNKSYCLGVVLDREYCHARKSKNRYRLPKGTKFFRLKVGPASVAQSSSKDSVTQSLYQPRPPSMSEASRTLSQSTISEITECAPLSLPPSPDARKYPVIPERDESDGASRRKSKSTSSEGDTEAAKQMDIDSWSSEGIEVHRDTPFVLPQNVEVICPVDTDNHFAEDSGIVENIEEAVALEETIVPEEVFEEDAHEGQRDPQNYEHNIDEQHGYVSTTWLEMMLSRVFSKSD</sequence>
<feature type="region of interest" description="Disordered" evidence="3">
    <location>
        <begin position="109"/>
        <end position="197"/>
    </location>
</feature>
<keyword evidence="6" id="KW-1185">Reference proteome</keyword>
<proteinExistence type="predicted"/>
<feature type="domain" description="Autophagy-related protein 11 C-terminal" evidence="4">
    <location>
        <begin position="13"/>
        <end position="102"/>
    </location>
</feature>
<dbReference type="Proteomes" id="UP001152888">
    <property type="component" value="Unassembled WGS sequence"/>
</dbReference>
<feature type="compositionally biased region" description="Basic and acidic residues" evidence="3">
    <location>
        <begin position="156"/>
        <end position="173"/>
    </location>
</feature>
<feature type="compositionally biased region" description="Polar residues" evidence="3">
    <location>
        <begin position="129"/>
        <end position="142"/>
    </location>
</feature>
<dbReference type="GO" id="GO:0061723">
    <property type="term" value="P:glycophagy"/>
    <property type="evidence" value="ECO:0007669"/>
    <property type="project" value="TreeGrafter"/>
</dbReference>
<gene>
    <name evidence="5" type="ORF">ACAOBT_LOCUS6484</name>
</gene>
<dbReference type="PANTHER" id="PTHR13222:SF1">
    <property type="entry name" value="RB1-INDUCIBLE COILED-COIL PROTEIN 1"/>
    <property type="match status" value="1"/>
</dbReference>
<dbReference type="GO" id="GO:0034517">
    <property type="term" value="P:ribophagy"/>
    <property type="evidence" value="ECO:0007669"/>
    <property type="project" value="TreeGrafter"/>
</dbReference>
<evidence type="ECO:0000259" key="4">
    <source>
        <dbReference type="Pfam" id="PF10377"/>
    </source>
</evidence>
<dbReference type="GO" id="GO:1990316">
    <property type="term" value="C:Atg1/ULK1 kinase complex"/>
    <property type="evidence" value="ECO:0007669"/>
    <property type="project" value="TreeGrafter"/>
</dbReference>
<dbReference type="GO" id="GO:0000422">
    <property type="term" value="P:autophagy of mitochondrion"/>
    <property type="evidence" value="ECO:0007669"/>
    <property type="project" value="TreeGrafter"/>
</dbReference>
<keyword evidence="2" id="KW-0175">Coiled coil</keyword>
<accession>A0A9P0K398</accession>
<evidence type="ECO:0000313" key="6">
    <source>
        <dbReference type="Proteomes" id="UP001152888"/>
    </source>
</evidence>
<dbReference type="InterPro" id="IPR040040">
    <property type="entry name" value="ATG11"/>
</dbReference>
<protein>
    <recommendedName>
        <fullName evidence="4">Autophagy-related protein 11 C-terminal domain-containing protein</fullName>
    </recommendedName>
</protein>
<dbReference type="GO" id="GO:0034727">
    <property type="term" value="P:piecemeal microautophagy of the nucleus"/>
    <property type="evidence" value="ECO:0007669"/>
    <property type="project" value="TreeGrafter"/>
</dbReference>
<evidence type="ECO:0000256" key="3">
    <source>
        <dbReference type="SAM" id="MobiDB-lite"/>
    </source>
</evidence>
<dbReference type="EMBL" id="CAKOFQ010006728">
    <property type="protein sequence ID" value="CAH1965744.1"/>
    <property type="molecule type" value="Genomic_DNA"/>
</dbReference>
<dbReference type="OrthoDB" id="447953at2759"/>
<evidence type="ECO:0000256" key="1">
    <source>
        <dbReference type="ARBA" id="ARBA00023006"/>
    </source>
</evidence>
<comment type="caution">
    <text evidence="5">The sequence shown here is derived from an EMBL/GenBank/DDBJ whole genome shotgun (WGS) entry which is preliminary data.</text>
</comment>
<name>A0A9P0K398_ACAOB</name>
<dbReference type="GO" id="GO:0060090">
    <property type="term" value="F:molecular adaptor activity"/>
    <property type="evidence" value="ECO:0007669"/>
    <property type="project" value="TreeGrafter"/>
</dbReference>
<dbReference type="GO" id="GO:0000045">
    <property type="term" value="P:autophagosome assembly"/>
    <property type="evidence" value="ECO:0007669"/>
    <property type="project" value="InterPro"/>
</dbReference>
<keyword evidence="1" id="KW-0072">Autophagy</keyword>
<dbReference type="GO" id="GO:0061709">
    <property type="term" value="P:reticulophagy"/>
    <property type="evidence" value="ECO:0007669"/>
    <property type="project" value="TreeGrafter"/>
</dbReference>